<organism evidence="10 11">
    <name type="scientific">Enhygromyxa salina</name>
    <dbReference type="NCBI Taxonomy" id="215803"/>
    <lineage>
        <taxon>Bacteria</taxon>
        <taxon>Pseudomonadati</taxon>
        <taxon>Myxococcota</taxon>
        <taxon>Polyangia</taxon>
        <taxon>Nannocystales</taxon>
        <taxon>Nannocystaceae</taxon>
        <taxon>Enhygromyxa</taxon>
    </lineage>
</organism>
<evidence type="ECO:0000256" key="3">
    <source>
        <dbReference type="ARBA" id="ARBA00022630"/>
    </source>
</evidence>
<dbReference type="Gene3D" id="2.40.110.10">
    <property type="entry name" value="Butyryl-CoA Dehydrogenase, subunit A, domain 2"/>
    <property type="match status" value="1"/>
</dbReference>
<dbReference type="InterPro" id="IPR009100">
    <property type="entry name" value="AcylCoA_DH/oxidase_NM_dom_sf"/>
</dbReference>
<dbReference type="AlphaFoldDB" id="A0A0C1Z410"/>
<dbReference type="InterPro" id="IPR036250">
    <property type="entry name" value="AcylCo_DH-like_C"/>
</dbReference>
<reference evidence="10 11" key="1">
    <citation type="submission" date="2014-12" db="EMBL/GenBank/DDBJ databases">
        <title>Genome assembly of Enhygromyxa salina DSM 15201.</title>
        <authorList>
            <person name="Sharma G."/>
            <person name="Subramanian S."/>
        </authorList>
    </citation>
    <scope>NUCLEOTIDE SEQUENCE [LARGE SCALE GENOMIC DNA]</scope>
    <source>
        <strain evidence="10 11">DSM 15201</strain>
    </source>
</reference>
<dbReference type="EMBL" id="JMCC02000132">
    <property type="protein sequence ID" value="KIG12419.1"/>
    <property type="molecule type" value="Genomic_DNA"/>
</dbReference>
<dbReference type="RefSeq" id="WP_052557775.1">
    <property type="nucleotide sequence ID" value="NZ_JMCC02000132.1"/>
</dbReference>
<accession>A0A0C1Z410</accession>
<keyword evidence="3 5" id="KW-0285">Flavoprotein</keyword>
<dbReference type="PANTHER" id="PTHR42803">
    <property type="entry name" value="ACYL-COA DEHYDROGENASE"/>
    <property type="match status" value="1"/>
</dbReference>
<feature type="domain" description="Acyl-CoA dehydrogenase/oxidase N-terminal" evidence="8">
    <location>
        <begin position="39"/>
        <end position="159"/>
    </location>
</feature>
<name>A0A0C1Z410_9BACT</name>
<keyword evidence="5" id="KW-0560">Oxidoreductase</keyword>
<dbReference type="InterPro" id="IPR052166">
    <property type="entry name" value="Diverse_Acyl-CoA_DH"/>
</dbReference>
<dbReference type="InterPro" id="IPR013786">
    <property type="entry name" value="AcylCoA_DH/ox_N"/>
</dbReference>
<evidence type="ECO:0000259" key="6">
    <source>
        <dbReference type="Pfam" id="PF00441"/>
    </source>
</evidence>
<evidence type="ECO:0000259" key="9">
    <source>
        <dbReference type="Pfam" id="PF12806"/>
    </source>
</evidence>
<comment type="cofactor">
    <cofactor evidence="1 5">
        <name>FAD</name>
        <dbReference type="ChEBI" id="CHEBI:57692"/>
    </cofactor>
</comment>
<keyword evidence="4 5" id="KW-0274">FAD</keyword>
<dbReference type="InterPro" id="IPR006091">
    <property type="entry name" value="Acyl-CoA_Oxase/DH_mid-dom"/>
</dbReference>
<dbReference type="Gene3D" id="1.20.140.10">
    <property type="entry name" value="Butyryl-CoA Dehydrogenase, subunit A, domain 3"/>
    <property type="match status" value="1"/>
</dbReference>
<feature type="domain" description="Acetyl-CoA dehydrogenase-like C-terminal" evidence="9">
    <location>
        <begin position="473"/>
        <end position="597"/>
    </location>
</feature>
<dbReference type="Pfam" id="PF12806">
    <property type="entry name" value="Acyl-CoA_dh_C"/>
    <property type="match status" value="1"/>
</dbReference>
<dbReference type="SUPFAM" id="SSF47203">
    <property type="entry name" value="Acyl-CoA dehydrogenase C-terminal domain-like"/>
    <property type="match status" value="1"/>
</dbReference>
<dbReference type="Gene3D" id="1.10.540.10">
    <property type="entry name" value="Acyl-CoA dehydrogenase/oxidase, N-terminal domain"/>
    <property type="match status" value="1"/>
</dbReference>
<dbReference type="GO" id="GO:0016627">
    <property type="term" value="F:oxidoreductase activity, acting on the CH-CH group of donors"/>
    <property type="evidence" value="ECO:0007669"/>
    <property type="project" value="InterPro"/>
</dbReference>
<dbReference type="Pfam" id="PF02771">
    <property type="entry name" value="Acyl-CoA_dh_N"/>
    <property type="match status" value="1"/>
</dbReference>
<dbReference type="InterPro" id="IPR046373">
    <property type="entry name" value="Acyl-CoA_Oxase/DH_mid-dom_sf"/>
</dbReference>
<dbReference type="SUPFAM" id="SSF56645">
    <property type="entry name" value="Acyl-CoA dehydrogenase NM domain-like"/>
    <property type="match status" value="1"/>
</dbReference>
<dbReference type="Proteomes" id="UP000031599">
    <property type="component" value="Unassembled WGS sequence"/>
</dbReference>
<evidence type="ECO:0000256" key="4">
    <source>
        <dbReference type="ARBA" id="ARBA00022827"/>
    </source>
</evidence>
<evidence type="ECO:0000259" key="8">
    <source>
        <dbReference type="Pfam" id="PF02771"/>
    </source>
</evidence>
<dbReference type="InterPro" id="IPR009075">
    <property type="entry name" value="AcylCo_DH/oxidase_C"/>
</dbReference>
<sequence length="603" mass="65682">MSAPNPLVRDRDVEFLLYEVHNVLRLCKLPAFADHDRETFELFLASAAKLSREQLYPLVREMDEQPPQLIDGRVQEHPKTGELYAAMVELGILTAGRPETVGGAQLPSCITTIAYLYLMAANAGLSGHPLLTAGSAHLIESFGSEELKRTFMDRMYAGEWSGTMSLTEPHAGSSLGDLSSSATPIEGREGVYKIKGSKIFISGGDNQFLENIVHLTLARRVGDPAGTRGISLFAVPRMRPGASGLEFNDVHTSQLIHKIGWKGLPSLGLSYGEADDCHGWIVGEPCKGLSYMFQMMNEARLLVGANATGSASAAYHESLAYARERTQGRRLDGSAATPGPVAIIEHPDVRRMLLRQKAIVEGCMSLLIMTASYADLATHGEDQAERERAKLILDILTPVTKTFAAERGFESCSLALQIHGGYGYSSEYLPELWLREQRLNSIHEGTTAIQSLDLLGRKVVAKGGQALMALSAELRADIEHARRSGVDEELCDTVKIELARATGLTQVLGGRGLSGDTVGMLAHSVDYLNLFSNLIISWQWLRMAAAACRALGGHADADATDYYRAKIEAARYWIRTDLADNARLAVLCESSEDSYLKVADAGW</sequence>
<comment type="caution">
    <text evidence="10">The sequence shown here is derived from an EMBL/GenBank/DDBJ whole genome shotgun (WGS) entry which is preliminary data.</text>
</comment>
<dbReference type="PANTHER" id="PTHR42803:SF3">
    <property type="entry name" value="ACYL-COA DEHYDROGENASE-RELATED"/>
    <property type="match status" value="1"/>
</dbReference>
<evidence type="ECO:0000259" key="7">
    <source>
        <dbReference type="Pfam" id="PF02770"/>
    </source>
</evidence>
<dbReference type="Pfam" id="PF00441">
    <property type="entry name" value="Acyl-CoA_dh_1"/>
    <property type="match status" value="1"/>
</dbReference>
<evidence type="ECO:0000313" key="10">
    <source>
        <dbReference type="EMBL" id="KIG12419.1"/>
    </source>
</evidence>
<evidence type="ECO:0000313" key="11">
    <source>
        <dbReference type="Proteomes" id="UP000031599"/>
    </source>
</evidence>
<comment type="similarity">
    <text evidence="2 5">Belongs to the acyl-CoA dehydrogenase family.</text>
</comment>
<dbReference type="InterPro" id="IPR037069">
    <property type="entry name" value="AcylCoA_DH/ox_N_sf"/>
</dbReference>
<evidence type="ECO:0000256" key="1">
    <source>
        <dbReference type="ARBA" id="ARBA00001974"/>
    </source>
</evidence>
<dbReference type="GO" id="GO:0050660">
    <property type="term" value="F:flavin adenine dinucleotide binding"/>
    <property type="evidence" value="ECO:0007669"/>
    <property type="project" value="InterPro"/>
</dbReference>
<feature type="domain" description="Acyl-CoA oxidase/dehydrogenase middle" evidence="7">
    <location>
        <begin position="164"/>
        <end position="251"/>
    </location>
</feature>
<protein>
    <submittedName>
        <fullName evidence="10">Acyl-CoA dehydrogenase</fullName>
    </submittedName>
</protein>
<dbReference type="Pfam" id="PF02770">
    <property type="entry name" value="Acyl-CoA_dh_M"/>
    <property type="match status" value="1"/>
</dbReference>
<proteinExistence type="inferred from homology"/>
<evidence type="ECO:0000256" key="5">
    <source>
        <dbReference type="RuleBase" id="RU362125"/>
    </source>
</evidence>
<dbReference type="InterPro" id="IPR025878">
    <property type="entry name" value="Acyl-CoA_dh-like_C_dom"/>
</dbReference>
<evidence type="ECO:0000256" key="2">
    <source>
        <dbReference type="ARBA" id="ARBA00009347"/>
    </source>
</evidence>
<gene>
    <name evidence="10" type="ORF">DB30_01494</name>
</gene>
<feature type="domain" description="Acyl-CoA dehydrogenase/oxidase C-terminal" evidence="6">
    <location>
        <begin position="287"/>
        <end position="452"/>
    </location>
</feature>